<dbReference type="Pfam" id="PF24460">
    <property type="entry name" value="DUF7575"/>
    <property type="match status" value="1"/>
</dbReference>
<dbReference type="AlphaFoldDB" id="A0ABD6CBW1"/>
<proteinExistence type="predicted"/>
<feature type="transmembrane region" description="Helical" evidence="1">
    <location>
        <begin position="74"/>
        <end position="92"/>
    </location>
</feature>
<accession>A0ABD6CBW1</accession>
<evidence type="ECO:0000259" key="3">
    <source>
        <dbReference type="Pfam" id="PF24460"/>
    </source>
</evidence>
<gene>
    <name evidence="4" type="ORF">ACFR9U_07955</name>
</gene>
<keyword evidence="1" id="KW-0472">Membrane</keyword>
<keyword evidence="5" id="KW-1185">Reference proteome</keyword>
<evidence type="ECO:0000259" key="2">
    <source>
        <dbReference type="Pfam" id="PF20382"/>
    </source>
</evidence>
<evidence type="ECO:0000313" key="4">
    <source>
        <dbReference type="EMBL" id="MFD1586913.1"/>
    </source>
</evidence>
<organism evidence="4 5">
    <name type="scientific">Halorientalis brevis</name>
    <dbReference type="NCBI Taxonomy" id="1126241"/>
    <lineage>
        <taxon>Archaea</taxon>
        <taxon>Methanobacteriati</taxon>
        <taxon>Methanobacteriota</taxon>
        <taxon>Stenosarchaea group</taxon>
        <taxon>Halobacteria</taxon>
        <taxon>Halobacteriales</taxon>
        <taxon>Haloarculaceae</taxon>
        <taxon>Halorientalis</taxon>
    </lineage>
</organism>
<feature type="transmembrane region" description="Helical" evidence="1">
    <location>
        <begin position="33"/>
        <end position="53"/>
    </location>
</feature>
<feature type="domain" description="DUF6677" evidence="2">
    <location>
        <begin position="11"/>
        <end position="47"/>
    </location>
</feature>
<name>A0ABD6CBW1_9EURY</name>
<dbReference type="InterPro" id="IPR055997">
    <property type="entry name" value="DUF7575"/>
</dbReference>
<sequence length="143" mass="15985">MQGTARKRPWLAALLAFIHPGLGHVYLREWLRALLWFGLVLTTASFMVPEGIVPETVTVDSLMQMSRALPVESVLALASITIMSMVDAYWMATQRNQQRERTEAGARCPNCGRDVDDDLDFCHWCTTELDAADSEGSDEPSRV</sequence>
<keyword evidence="1" id="KW-1133">Transmembrane helix</keyword>
<evidence type="ECO:0000313" key="5">
    <source>
        <dbReference type="Proteomes" id="UP001597119"/>
    </source>
</evidence>
<comment type="caution">
    <text evidence="4">The sequence shown here is derived from an EMBL/GenBank/DDBJ whole genome shotgun (WGS) entry which is preliminary data.</text>
</comment>
<reference evidence="4 5" key="1">
    <citation type="journal article" date="2019" name="Int. J. Syst. Evol. Microbiol.">
        <title>The Global Catalogue of Microorganisms (GCM) 10K type strain sequencing project: providing services to taxonomists for standard genome sequencing and annotation.</title>
        <authorList>
            <consortium name="The Broad Institute Genomics Platform"/>
            <consortium name="The Broad Institute Genome Sequencing Center for Infectious Disease"/>
            <person name="Wu L."/>
            <person name="Ma J."/>
        </authorList>
    </citation>
    <scope>NUCLEOTIDE SEQUENCE [LARGE SCALE GENOMIC DNA]</scope>
    <source>
        <strain evidence="4 5">CGMCC 1.12125</strain>
    </source>
</reference>
<dbReference type="RefSeq" id="WP_247375762.1">
    <property type="nucleotide sequence ID" value="NZ_JALLGV010000001.1"/>
</dbReference>
<feature type="domain" description="DUF7575" evidence="3">
    <location>
        <begin position="104"/>
        <end position="130"/>
    </location>
</feature>
<dbReference type="EMBL" id="JBHUDJ010000003">
    <property type="protein sequence ID" value="MFD1586913.1"/>
    <property type="molecule type" value="Genomic_DNA"/>
</dbReference>
<evidence type="ECO:0000256" key="1">
    <source>
        <dbReference type="SAM" id="Phobius"/>
    </source>
</evidence>
<protein>
    <submittedName>
        <fullName evidence="4">DUF6677 family protein</fullName>
    </submittedName>
</protein>
<keyword evidence="1" id="KW-0812">Transmembrane</keyword>
<dbReference type="Proteomes" id="UP001597119">
    <property type="component" value="Unassembled WGS sequence"/>
</dbReference>
<dbReference type="Pfam" id="PF20382">
    <property type="entry name" value="DUF6677"/>
    <property type="match status" value="1"/>
</dbReference>
<dbReference type="InterPro" id="IPR046499">
    <property type="entry name" value="DUF6677"/>
</dbReference>